<reference evidence="1 2" key="1">
    <citation type="journal article" date="2016" name="Sci. Rep.">
        <title>The Dendrobium catenatum Lindl. genome sequence provides insights into polysaccharide synthase, floral development and adaptive evolution.</title>
        <authorList>
            <person name="Zhang G.Q."/>
            <person name="Xu Q."/>
            <person name="Bian C."/>
            <person name="Tsai W.C."/>
            <person name="Yeh C.M."/>
            <person name="Liu K.W."/>
            <person name="Yoshida K."/>
            <person name="Zhang L.S."/>
            <person name="Chang S.B."/>
            <person name="Chen F."/>
            <person name="Shi Y."/>
            <person name="Su Y.Y."/>
            <person name="Zhang Y.Q."/>
            <person name="Chen L.J."/>
            <person name="Yin Y."/>
            <person name="Lin M."/>
            <person name="Huang H."/>
            <person name="Deng H."/>
            <person name="Wang Z.W."/>
            <person name="Zhu S.L."/>
            <person name="Zhao X."/>
            <person name="Deng C."/>
            <person name="Niu S.C."/>
            <person name="Huang J."/>
            <person name="Wang M."/>
            <person name="Liu G.H."/>
            <person name="Yang H.J."/>
            <person name="Xiao X.J."/>
            <person name="Hsiao Y.Y."/>
            <person name="Wu W.L."/>
            <person name="Chen Y.Y."/>
            <person name="Mitsuda N."/>
            <person name="Ohme-Takagi M."/>
            <person name="Luo Y.B."/>
            <person name="Van de Peer Y."/>
            <person name="Liu Z.J."/>
        </authorList>
    </citation>
    <scope>NUCLEOTIDE SEQUENCE [LARGE SCALE GENOMIC DNA]</scope>
    <source>
        <tissue evidence="1">The whole plant</tissue>
    </source>
</reference>
<evidence type="ECO:0000313" key="2">
    <source>
        <dbReference type="Proteomes" id="UP000233837"/>
    </source>
</evidence>
<reference evidence="1 2" key="2">
    <citation type="journal article" date="2017" name="Nature">
        <title>The Apostasia genome and the evolution of orchids.</title>
        <authorList>
            <person name="Zhang G.Q."/>
            <person name="Liu K.W."/>
            <person name="Li Z."/>
            <person name="Lohaus R."/>
            <person name="Hsiao Y.Y."/>
            <person name="Niu S.C."/>
            <person name="Wang J.Y."/>
            <person name="Lin Y.C."/>
            <person name="Xu Q."/>
            <person name="Chen L.J."/>
            <person name="Yoshida K."/>
            <person name="Fujiwara S."/>
            <person name="Wang Z.W."/>
            <person name="Zhang Y.Q."/>
            <person name="Mitsuda N."/>
            <person name="Wang M."/>
            <person name="Liu G.H."/>
            <person name="Pecoraro L."/>
            <person name="Huang H.X."/>
            <person name="Xiao X.J."/>
            <person name="Lin M."/>
            <person name="Wu X.Y."/>
            <person name="Wu W.L."/>
            <person name="Chen Y.Y."/>
            <person name="Chang S.B."/>
            <person name="Sakamoto S."/>
            <person name="Ohme-Takagi M."/>
            <person name="Yagi M."/>
            <person name="Zeng S.J."/>
            <person name="Shen C.Y."/>
            <person name="Yeh C.M."/>
            <person name="Luo Y.B."/>
            <person name="Tsai W.C."/>
            <person name="Van de Peer Y."/>
            <person name="Liu Z.J."/>
        </authorList>
    </citation>
    <scope>NUCLEOTIDE SEQUENCE [LARGE SCALE GENOMIC DNA]</scope>
    <source>
        <tissue evidence="1">The whole plant</tissue>
    </source>
</reference>
<protein>
    <submittedName>
        <fullName evidence="1">Uncharacterized protein</fullName>
    </submittedName>
</protein>
<evidence type="ECO:0000313" key="1">
    <source>
        <dbReference type="EMBL" id="PKU78508.1"/>
    </source>
</evidence>
<sequence length="80" mass="8568">MFQLRAQIKPGRLQISDLAETGPATALSSSHRADSRSVATIPDLSILGALFAVQFPSPSPMPLADRYLADCNLRRRSAGS</sequence>
<dbReference type="Proteomes" id="UP000233837">
    <property type="component" value="Unassembled WGS sequence"/>
</dbReference>
<accession>A0A2I0WS68</accession>
<dbReference type="AlphaFoldDB" id="A0A2I0WS68"/>
<gene>
    <name evidence="1" type="ORF">MA16_Dca015789</name>
</gene>
<keyword evidence="2" id="KW-1185">Reference proteome</keyword>
<name>A0A2I0WS68_9ASPA</name>
<organism evidence="1 2">
    <name type="scientific">Dendrobium catenatum</name>
    <dbReference type="NCBI Taxonomy" id="906689"/>
    <lineage>
        <taxon>Eukaryota</taxon>
        <taxon>Viridiplantae</taxon>
        <taxon>Streptophyta</taxon>
        <taxon>Embryophyta</taxon>
        <taxon>Tracheophyta</taxon>
        <taxon>Spermatophyta</taxon>
        <taxon>Magnoliopsida</taxon>
        <taxon>Liliopsida</taxon>
        <taxon>Asparagales</taxon>
        <taxon>Orchidaceae</taxon>
        <taxon>Epidendroideae</taxon>
        <taxon>Malaxideae</taxon>
        <taxon>Dendrobiinae</taxon>
        <taxon>Dendrobium</taxon>
    </lineage>
</organism>
<proteinExistence type="predicted"/>
<dbReference type="EMBL" id="KZ502450">
    <property type="protein sequence ID" value="PKU78508.1"/>
    <property type="molecule type" value="Genomic_DNA"/>
</dbReference>